<reference evidence="2 3" key="1">
    <citation type="journal article" date="2013" name="Int. J. Syst. Evol. Microbiol.">
        <title>Kordia antarctica sp. nov., isolated from Antarctic seawater.</title>
        <authorList>
            <person name="Baek K."/>
            <person name="Choi A."/>
            <person name="Kang I."/>
            <person name="Lee K."/>
            <person name="Cho J.C."/>
        </authorList>
    </citation>
    <scope>NUCLEOTIDE SEQUENCE [LARGE SCALE GENOMIC DNA]</scope>
    <source>
        <strain evidence="2 3">IMCC3317</strain>
    </source>
</reference>
<dbReference type="Proteomes" id="UP000464657">
    <property type="component" value="Chromosome"/>
</dbReference>
<dbReference type="RefSeq" id="WP_160127680.1">
    <property type="nucleotide sequence ID" value="NZ_CP019288.1"/>
</dbReference>
<accession>A0A7L4ZE02</accession>
<dbReference type="InterPro" id="IPR015032">
    <property type="entry name" value="ThsB__TIR-like_domain"/>
</dbReference>
<gene>
    <name evidence="2" type="ORF">IMCC3317_02400</name>
</gene>
<dbReference type="KEGG" id="kan:IMCC3317_02400"/>
<dbReference type="AlphaFoldDB" id="A0A7L4ZE02"/>
<evidence type="ECO:0000313" key="2">
    <source>
        <dbReference type="EMBL" id="QHI34895.1"/>
    </source>
</evidence>
<dbReference type="SUPFAM" id="SSF52200">
    <property type="entry name" value="Toll/Interleukin receptor TIR domain"/>
    <property type="match status" value="1"/>
</dbReference>
<keyword evidence="3" id="KW-1185">Reference proteome</keyword>
<dbReference type="InterPro" id="IPR035897">
    <property type="entry name" value="Toll_tir_struct_dom_sf"/>
</dbReference>
<dbReference type="EMBL" id="CP019288">
    <property type="protein sequence ID" value="QHI34895.1"/>
    <property type="molecule type" value="Genomic_DNA"/>
</dbReference>
<dbReference type="Pfam" id="PF08937">
    <property type="entry name" value="ThsB_TIR"/>
    <property type="match status" value="1"/>
</dbReference>
<evidence type="ECO:0000259" key="1">
    <source>
        <dbReference type="Pfam" id="PF08937"/>
    </source>
</evidence>
<feature type="domain" description="Thoeris protein ThsB TIR-like" evidence="1">
    <location>
        <begin position="32"/>
        <end position="123"/>
    </location>
</feature>
<dbReference type="OrthoDB" id="9809731at2"/>
<organism evidence="2 3">
    <name type="scientific">Kordia antarctica</name>
    <dbReference type="NCBI Taxonomy" id="1218801"/>
    <lineage>
        <taxon>Bacteria</taxon>
        <taxon>Pseudomonadati</taxon>
        <taxon>Bacteroidota</taxon>
        <taxon>Flavobacteriia</taxon>
        <taxon>Flavobacteriales</taxon>
        <taxon>Flavobacteriaceae</taxon>
        <taxon>Kordia</taxon>
    </lineage>
</organism>
<proteinExistence type="predicted"/>
<evidence type="ECO:0000313" key="3">
    <source>
        <dbReference type="Proteomes" id="UP000464657"/>
    </source>
</evidence>
<protein>
    <recommendedName>
        <fullName evidence="1">Thoeris protein ThsB TIR-like domain-containing protein</fullName>
    </recommendedName>
</protein>
<dbReference type="Gene3D" id="3.40.50.11200">
    <property type="match status" value="1"/>
</dbReference>
<sequence>MLPFLLGLGAIAVIAKVIYNNSEEEVEDKKVFISFSMKDVKYRDYLVEQSENDRSPFSFVDMSVREAWDDDKWKAECKKRIETCDGLLVLISDNLEQSKGAIWEIKCAKEEAIPVYGMHIFKHKKCKIPKELKGHKIIKWSWDNLKDIVNSI</sequence>
<name>A0A7L4ZE02_9FLAO</name>